<dbReference type="SMART" id="SM00448">
    <property type="entry name" value="REC"/>
    <property type="match status" value="1"/>
</dbReference>
<dbReference type="PROSITE" id="PS50045">
    <property type="entry name" value="SIGMA54_INTERACT_4"/>
    <property type="match status" value="1"/>
</dbReference>
<keyword evidence="4" id="KW-0804">Transcription</keyword>
<dbReference type="Pfam" id="PF02954">
    <property type="entry name" value="HTH_8"/>
    <property type="match status" value="1"/>
</dbReference>
<dbReference type="Pfam" id="PF25601">
    <property type="entry name" value="AAA_lid_14"/>
    <property type="match status" value="1"/>
</dbReference>
<organism evidence="8 9">
    <name type="scientific">Pseudodesulfovibrio nedwellii</name>
    <dbReference type="NCBI Taxonomy" id="2973072"/>
    <lineage>
        <taxon>Bacteria</taxon>
        <taxon>Pseudomonadati</taxon>
        <taxon>Thermodesulfobacteriota</taxon>
        <taxon>Desulfovibrionia</taxon>
        <taxon>Desulfovibrionales</taxon>
        <taxon>Desulfovibrionaceae</taxon>
    </lineage>
</organism>
<dbReference type="InterPro" id="IPR009057">
    <property type="entry name" value="Homeodomain-like_sf"/>
</dbReference>
<dbReference type="SUPFAM" id="SSF46689">
    <property type="entry name" value="Homeodomain-like"/>
    <property type="match status" value="1"/>
</dbReference>
<dbReference type="CDD" id="cd00009">
    <property type="entry name" value="AAA"/>
    <property type="match status" value="1"/>
</dbReference>
<dbReference type="PRINTS" id="PR01590">
    <property type="entry name" value="HTHFIS"/>
</dbReference>
<dbReference type="Proteomes" id="UP001317742">
    <property type="component" value="Chromosome"/>
</dbReference>
<evidence type="ECO:0000256" key="1">
    <source>
        <dbReference type="ARBA" id="ARBA00022741"/>
    </source>
</evidence>
<dbReference type="RefSeq" id="WP_281760034.1">
    <property type="nucleotide sequence ID" value="NZ_AP026709.1"/>
</dbReference>
<proteinExistence type="predicted"/>
<evidence type="ECO:0000256" key="2">
    <source>
        <dbReference type="ARBA" id="ARBA00022840"/>
    </source>
</evidence>
<evidence type="ECO:0000256" key="4">
    <source>
        <dbReference type="ARBA" id="ARBA00023163"/>
    </source>
</evidence>
<dbReference type="InterPro" id="IPR025662">
    <property type="entry name" value="Sigma_54_int_dom_ATP-bd_1"/>
</dbReference>
<keyword evidence="5" id="KW-0597">Phosphoprotein</keyword>
<evidence type="ECO:0000313" key="8">
    <source>
        <dbReference type="EMBL" id="BDQ37511.1"/>
    </source>
</evidence>
<evidence type="ECO:0000256" key="5">
    <source>
        <dbReference type="PROSITE-ProRule" id="PRU00169"/>
    </source>
</evidence>
<dbReference type="PROSITE" id="PS50110">
    <property type="entry name" value="RESPONSE_REGULATORY"/>
    <property type="match status" value="1"/>
</dbReference>
<dbReference type="Gene3D" id="1.10.8.60">
    <property type="match status" value="1"/>
</dbReference>
<dbReference type="InterPro" id="IPR011006">
    <property type="entry name" value="CheY-like_superfamily"/>
</dbReference>
<dbReference type="InterPro" id="IPR003593">
    <property type="entry name" value="AAA+_ATPase"/>
</dbReference>
<sequence length="465" mass="51051">MYTPHVLIVDDEPASIDSFELILMAGGVGNIMRCDDSRRVLDILAEYPVDLMLLDLVMPHVTGEELLEQIKDAHPNVEVVIITGIDTVDSAVNCMRLGAFDYLVKPVDETRLMSTVTRALEMRRLKRENSSLRSGFLSDALDHPEAFSHMIARDARMLRMFKYVEAVAGSGQPVLITGESGTGKELLARALHTLTAKDKPFVPVNVAGVDDTVFSDTLFGHLKGAYTGAQNARAGLVEQASGGCLFLDEIGDLSAASQVKLLRLIQEREYFPLGADLPKSAEARVIAATHCDLEGTRDDGRFRADLYYRLCIHHVHIPSLRERPDDIPLLIDHFVHKAAGLLNRDVPKVPERLIVGLTAYAFPGNVRELESMIFDAVSNCSGDVLPVAPFRERLAVENEVQRVELGFPHTVGFPDPLPTLAQVSDLLVTEAMKRAGGKQTTAARMLGISQPALSKRLKRMVAGQE</sequence>
<keyword evidence="2" id="KW-0067">ATP-binding</keyword>
<evidence type="ECO:0000256" key="3">
    <source>
        <dbReference type="ARBA" id="ARBA00023015"/>
    </source>
</evidence>
<dbReference type="Gene3D" id="3.40.50.2300">
    <property type="match status" value="1"/>
</dbReference>
<evidence type="ECO:0000313" key="9">
    <source>
        <dbReference type="Proteomes" id="UP001317742"/>
    </source>
</evidence>
<keyword evidence="3" id="KW-0805">Transcription regulation</keyword>
<reference evidence="8 9" key="1">
    <citation type="submission" date="2022-08" db="EMBL/GenBank/DDBJ databases">
        <title>Genome Sequence of the sulphate-reducing bacterium, Pseudodesulfovibrio sp. SYK.</title>
        <authorList>
            <person name="Kondo R."/>
            <person name="Kataoka T."/>
        </authorList>
    </citation>
    <scope>NUCLEOTIDE SEQUENCE [LARGE SCALE GENOMIC DNA]</scope>
    <source>
        <strain evidence="8 9">SYK</strain>
    </source>
</reference>
<dbReference type="PROSITE" id="PS00675">
    <property type="entry name" value="SIGMA54_INTERACT_1"/>
    <property type="match status" value="1"/>
</dbReference>
<evidence type="ECO:0000259" key="6">
    <source>
        <dbReference type="PROSITE" id="PS50045"/>
    </source>
</evidence>
<dbReference type="Pfam" id="PF00072">
    <property type="entry name" value="Response_reg"/>
    <property type="match status" value="1"/>
</dbReference>
<dbReference type="PANTHER" id="PTHR32071">
    <property type="entry name" value="TRANSCRIPTIONAL REGULATORY PROTEIN"/>
    <property type="match status" value="1"/>
</dbReference>
<evidence type="ECO:0000259" key="7">
    <source>
        <dbReference type="PROSITE" id="PS50110"/>
    </source>
</evidence>
<dbReference type="SUPFAM" id="SSF52172">
    <property type="entry name" value="CheY-like"/>
    <property type="match status" value="1"/>
</dbReference>
<feature type="domain" description="Response regulatory" evidence="7">
    <location>
        <begin position="5"/>
        <end position="120"/>
    </location>
</feature>
<dbReference type="InterPro" id="IPR027417">
    <property type="entry name" value="P-loop_NTPase"/>
</dbReference>
<feature type="domain" description="Sigma-54 factor interaction" evidence="6">
    <location>
        <begin position="150"/>
        <end position="378"/>
    </location>
</feature>
<accession>A0ABM8B185</accession>
<name>A0ABM8B185_9BACT</name>
<dbReference type="SUPFAM" id="SSF52540">
    <property type="entry name" value="P-loop containing nucleoside triphosphate hydrolases"/>
    <property type="match status" value="1"/>
</dbReference>
<gene>
    <name evidence="8" type="ORF">SYK_18710</name>
</gene>
<dbReference type="Gene3D" id="3.40.50.300">
    <property type="entry name" value="P-loop containing nucleotide triphosphate hydrolases"/>
    <property type="match status" value="1"/>
</dbReference>
<keyword evidence="1" id="KW-0547">Nucleotide-binding</keyword>
<dbReference type="SMART" id="SM00382">
    <property type="entry name" value="AAA"/>
    <property type="match status" value="1"/>
</dbReference>
<dbReference type="InterPro" id="IPR002197">
    <property type="entry name" value="HTH_Fis"/>
</dbReference>
<dbReference type="Pfam" id="PF00158">
    <property type="entry name" value="Sigma54_activat"/>
    <property type="match status" value="1"/>
</dbReference>
<dbReference type="InterPro" id="IPR001789">
    <property type="entry name" value="Sig_transdc_resp-reg_receiver"/>
</dbReference>
<dbReference type="PANTHER" id="PTHR32071:SF13">
    <property type="entry name" value="RESPONSE REGULATOR HSFA"/>
    <property type="match status" value="1"/>
</dbReference>
<protein>
    <submittedName>
        <fullName evidence="8">Sigma-54-dependent Fis family transcriptional regulator</fullName>
    </submittedName>
</protein>
<dbReference type="InterPro" id="IPR002078">
    <property type="entry name" value="Sigma_54_int"/>
</dbReference>
<dbReference type="EMBL" id="AP026709">
    <property type="protein sequence ID" value="BDQ37511.1"/>
    <property type="molecule type" value="Genomic_DNA"/>
</dbReference>
<dbReference type="InterPro" id="IPR058031">
    <property type="entry name" value="AAA_lid_NorR"/>
</dbReference>
<keyword evidence="9" id="KW-1185">Reference proteome</keyword>
<dbReference type="Gene3D" id="1.10.10.60">
    <property type="entry name" value="Homeodomain-like"/>
    <property type="match status" value="1"/>
</dbReference>
<feature type="modified residue" description="4-aspartylphosphate" evidence="5">
    <location>
        <position position="55"/>
    </location>
</feature>